<gene>
    <name evidence="1" type="ORF">JAZ04_15265</name>
</gene>
<sequence length="151" mass="17449">MSNLINLGCDVSDIHRRYAEIHGALFGITSYRMVLYALKGESRSMYSDYERRLKGLQEELGAHISSIRKTDLPLKNSADLHNSLIEYTHILSQVISALESMCSQLKDDEDEYRSSINNGQSRFLQDKVNYDYSIRELERIGTRLNKLFSTY</sequence>
<comment type="caution">
    <text evidence="1">The sequence shown here is derived from an EMBL/GenBank/DDBJ whole genome shotgun (WGS) entry which is preliminary data.</text>
</comment>
<accession>A0A9E4K689</accession>
<organism evidence="1 2">
    <name type="scientific">Candidatus Thiodiazotropha lotti</name>
    <dbReference type="NCBI Taxonomy" id="2792787"/>
    <lineage>
        <taxon>Bacteria</taxon>
        <taxon>Pseudomonadati</taxon>
        <taxon>Pseudomonadota</taxon>
        <taxon>Gammaproteobacteria</taxon>
        <taxon>Chromatiales</taxon>
        <taxon>Sedimenticolaceae</taxon>
        <taxon>Candidatus Thiodiazotropha</taxon>
    </lineage>
</organism>
<evidence type="ECO:0000313" key="2">
    <source>
        <dbReference type="Proteomes" id="UP000886687"/>
    </source>
</evidence>
<evidence type="ECO:0000313" key="1">
    <source>
        <dbReference type="EMBL" id="MCG7940195.1"/>
    </source>
</evidence>
<dbReference type="Proteomes" id="UP000886687">
    <property type="component" value="Unassembled WGS sequence"/>
</dbReference>
<proteinExistence type="predicted"/>
<reference evidence="1" key="1">
    <citation type="journal article" date="2021" name="Proc. Natl. Acad. Sci. U.S.A.">
        <title>Global biogeography of chemosynthetic symbionts reveals both localized and globally distributed symbiont groups. .</title>
        <authorList>
            <person name="Osvatic J.T."/>
            <person name="Wilkins L.G.E."/>
            <person name="Leibrecht L."/>
            <person name="Leray M."/>
            <person name="Zauner S."/>
            <person name="Polzin J."/>
            <person name="Camacho Y."/>
            <person name="Gros O."/>
            <person name="van Gils J.A."/>
            <person name="Eisen J.A."/>
            <person name="Petersen J.M."/>
            <person name="Yuen B."/>
        </authorList>
    </citation>
    <scope>NUCLEOTIDE SEQUENCE</scope>
    <source>
        <strain evidence="1">MAGL173</strain>
    </source>
</reference>
<protein>
    <submittedName>
        <fullName evidence="1">Uncharacterized protein</fullName>
    </submittedName>
</protein>
<dbReference type="AlphaFoldDB" id="A0A9E4K689"/>
<name>A0A9E4K689_9GAMM</name>
<dbReference type="EMBL" id="JAEPDI010000012">
    <property type="protein sequence ID" value="MCG7940195.1"/>
    <property type="molecule type" value="Genomic_DNA"/>
</dbReference>